<proteinExistence type="predicted"/>
<accession>A0ABQ5IQI1</accession>
<evidence type="ECO:0000313" key="1">
    <source>
        <dbReference type="EMBL" id="GJU02000.1"/>
    </source>
</evidence>
<comment type="caution">
    <text evidence="1">The sequence shown here is derived from an EMBL/GenBank/DDBJ whole genome shotgun (WGS) entry which is preliminary data.</text>
</comment>
<reference evidence="1" key="1">
    <citation type="journal article" date="2022" name="Int. J. Mol. Sci.">
        <title>Draft Genome of Tanacetum Coccineum: Genomic Comparison of Closely Related Tanacetum-Family Plants.</title>
        <authorList>
            <person name="Yamashiro T."/>
            <person name="Shiraishi A."/>
            <person name="Nakayama K."/>
            <person name="Satake H."/>
        </authorList>
    </citation>
    <scope>NUCLEOTIDE SEQUENCE</scope>
</reference>
<reference evidence="1" key="2">
    <citation type="submission" date="2022-01" db="EMBL/GenBank/DDBJ databases">
        <authorList>
            <person name="Yamashiro T."/>
            <person name="Shiraishi A."/>
            <person name="Satake H."/>
            <person name="Nakayama K."/>
        </authorList>
    </citation>
    <scope>NUCLEOTIDE SEQUENCE</scope>
</reference>
<sequence length="264" mass="30214">MGSIFTSVYATVQKLKKDSWKELEFSLVDNSKLNVVYLINISRKRVVSLLEGLQASLLQEMDDPNITMEEYIQLMADKARGHFETDFPAIVYNDASTSNQNVSSEPTVSIYNAIKSDIDFHISFFNSEDEDYTFIYNKESSSYRLTPINDLKLEPVNDYVEINIESCSENIDVKPMDSVICKSKDTTPIEFDENFETNHDIHRPSKRNDNVGGVFINLEISKCWSLEISGRLFNTLLLTTTNWRTIRSKLSGEFPRSNSISLII</sequence>
<dbReference type="Proteomes" id="UP001151760">
    <property type="component" value="Unassembled WGS sequence"/>
</dbReference>
<dbReference type="EMBL" id="BQNB010021017">
    <property type="protein sequence ID" value="GJU02000.1"/>
    <property type="molecule type" value="Genomic_DNA"/>
</dbReference>
<gene>
    <name evidence="1" type="ORF">Tco_1112338</name>
</gene>
<evidence type="ECO:0000313" key="2">
    <source>
        <dbReference type="Proteomes" id="UP001151760"/>
    </source>
</evidence>
<keyword evidence="2" id="KW-1185">Reference proteome</keyword>
<protein>
    <submittedName>
        <fullName evidence="1">Uncharacterized protein</fullName>
    </submittedName>
</protein>
<organism evidence="1 2">
    <name type="scientific">Tanacetum coccineum</name>
    <dbReference type="NCBI Taxonomy" id="301880"/>
    <lineage>
        <taxon>Eukaryota</taxon>
        <taxon>Viridiplantae</taxon>
        <taxon>Streptophyta</taxon>
        <taxon>Embryophyta</taxon>
        <taxon>Tracheophyta</taxon>
        <taxon>Spermatophyta</taxon>
        <taxon>Magnoliopsida</taxon>
        <taxon>eudicotyledons</taxon>
        <taxon>Gunneridae</taxon>
        <taxon>Pentapetalae</taxon>
        <taxon>asterids</taxon>
        <taxon>campanulids</taxon>
        <taxon>Asterales</taxon>
        <taxon>Asteraceae</taxon>
        <taxon>Asteroideae</taxon>
        <taxon>Anthemideae</taxon>
        <taxon>Anthemidinae</taxon>
        <taxon>Tanacetum</taxon>
    </lineage>
</organism>
<name>A0ABQ5IQI1_9ASTR</name>